<reference evidence="3" key="1">
    <citation type="submission" date="2022-12" db="EMBL/GenBank/DDBJ databases">
        <title>Genome assemblies of Blomia tropicalis.</title>
        <authorList>
            <person name="Cui Y."/>
        </authorList>
    </citation>
    <scope>NUCLEOTIDE SEQUENCE</scope>
    <source>
        <tissue evidence="3">Adult mites</tissue>
    </source>
</reference>
<comment type="caution">
    <text evidence="3">The sequence shown here is derived from an EMBL/GenBank/DDBJ whole genome shotgun (WGS) entry which is preliminary data.</text>
</comment>
<proteinExistence type="predicted"/>
<feature type="chain" id="PRO_5040215305" evidence="2">
    <location>
        <begin position="30"/>
        <end position="141"/>
    </location>
</feature>
<evidence type="ECO:0000256" key="1">
    <source>
        <dbReference type="SAM" id="MobiDB-lite"/>
    </source>
</evidence>
<keyword evidence="4" id="KW-1185">Reference proteome</keyword>
<feature type="signal peptide" evidence="2">
    <location>
        <begin position="1"/>
        <end position="29"/>
    </location>
</feature>
<feature type="compositionally biased region" description="Low complexity" evidence="1">
    <location>
        <begin position="36"/>
        <end position="70"/>
    </location>
</feature>
<organism evidence="3 4">
    <name type="scientific">Blomia tropicalis</name>
    <name type="common">Mite</name>
    <dbReference type="NCBI Taxonomy" id="40697"/>
    <lineage>
        <taxon>Eukaryota</taxon>
        <taxon>Metazoa</taxon>
        <taxon>Ecdysozoa</taxon>
        <taxon>Arthropoda</taxon>
        <taxon>Chelicerata</taxon>
        <taxon>Arachnida</taxon>
        <taxon>Acari</taxon>
        <taxon>Acariformes</taxon>
        <taxon>Sarcoptiformes</taxon>
        <taxon>Astigmata</taxon>
        <taxon>Glycyphagoidea</taxon>
        <taxon>Echimyopodidae</taxon>
        <taxon>Blomia</taxon>
    </lineage>
</organism>
<protein>
    <submittedName>
        <fullName evidence="3">Uncharacterized protein</fullName>
    </submittedName>
</protein>
<sequence length="141" mass="15688">MDRRSFENGRLSSLVISLFLLVSINRVENVPIVPSTSTSASSMPISTTFIPSSSSSSSSTSSSLMSSMNKESSEPLSSDWRYLLTKKTEENPCGSLEYFNYCTECGKTTGNEDAFYYCCVNVDNVRQFCIDFLNHKLPLNQ</sequence>
<dbReference type="Proteomes" id="UP001142055">
    <property type="component" value="Chromosome 1"/>
</dbReference>
<evidence type="ECO:0000313" key="4">
    <source>
        <dbReference type="Proteomes" id="UP001142055"/>
    </source>
</evidence>
<feature type="region of interest" description="Disordered" evidence="1">
    <location>
        <begin position="36"/>
        <end position="77"/>
    </location>
</feature>
<gene>
    <name evidence="3" type="ORF">RDWZM_001616</name>
</gene>
<evidence type="ECO:0000256" key="2">
    <source>
        <dbReference type="SAM" id="SignalP"/>
    </source>
</evidence>
<evidence type="ECO:0000313" key="3">
    <source>
        <dbReference type="EMBL" id="KAJ6223071.1"/>
    </source>
</evidence>
<accession>A0A9Q0RQT3</accession>
<dbReference type="EMBL" id="JAPWDV010000001">
    <property type="protein sequence ID" value="KAJ6223071.1"/>
    <property type="molecule type" value="Genomic_DNA"/>
</dbReference>
<dbReference type="AlphaFoldDB" id="A0A9Q0RQT3"/>
<keyword evidence="2" id="KW-0732">Signal</keyword>
<name>A0A9Q0RQT3_BLOTA</name>